<feature type="domain" description="GST N-terminal" evidence="2">
    <location>
        <begin position="95"/>
        <end position="172"/>
    </location>
</feature>
<evidence type="ECO:0000256" key="1">
    <source>
        <dbReference type="SAM" id="Phobius"/>
    </source>
</evidence>
<dbReference type="CDD" id="cd02976">
    <property type="entry name" value="NrdH"/>
    <property type="match status" value="1"/>
</dbReference>
<organism evidence="3 4">
    <name type="scientific">Herminiimonas glaciei</name>
    <dbReference type="NCBI Taxonomy" id="523788"/>
    <lineage>
        <taxon>Bacteria</taxon>
        <taxon>Pseudomonadati</taxon>
        <taxon>Pseudomonadota</taxon>
        <taxon>Betaproteobacteria</taxon>
        <taxon>Burkholderiales</taxon>
        <taxon>Oxalobacteraceae</taxon>
        <taxon>Herminiimonas</taxon>
    </lineage>
</organism>
<dbReference type="PROSITE" id="PS51354">
    <property type="entry name" value="GLUTAREDOXIN_2"/>
    <property type="match status" value="1"/>
</dbReference>
<evidence type="ECO:0000313" key="3">
    <source>
        <dbReference type="EMBL" id="MFC7288937.1"/>
    </source>
</evidence>
<evidence type="ECO:0000313" key="4">
    <source>
        <dbReference type="Proteomes" id="UP001596542"/>
    </source>
</evidence>
<dbReference type="InterPro" id="IPR036249">
    <property type="entry name" value="Thioredoxin-like_sf"/>
</dbReference>
<sequence>MTRICPKCSYVRKPGDEAPEWQCPSCQVAYIKASGEPVASNHGRYGTPAAKNRNKSSGFLKWVLVLAMLGVAFFLGKPLWSGKQAPTAVVSSVQPEVTLYATEWCGYCAATRKLFEEKGIAYTELDVEKTSAGYEGHKKLGGNGVPLIVIGDEVIRGFDERALQKSLKPWFK</sequence>
<dbReference type="PANTHER" id="PTHR34386:SF1">
    <property type="entry name" value="GLUTAREDOXIN-LIKE PROTEIN NRDH"/>
    <property type="match status" value="1"/>
</dbReference>
<comment type="caution">
    <text evidence="3">The sequence shown here is derived from an EMBL/GenBank/DDBJ whole genome shotgun (WGS) entry which is preliminary data.</text>
</comment>
<feature type="transmembrane region" description="Helical" evidence="1">
    <location>
        <begin position="59"/>
        <end position="80"/>
    </location>
</feature>
<dbReference type="SUPFAM" id="SSF52833">
    <property type="entry name" value="Thioredoxin-like"/>
    <property type="match status" value="1"/>
</dbReference>
<keyword evidence="1" id="KW-0812">Transmembrane</keyword>
<dbReference type="Gene3D" id="3.40.30.10">
    <property type="entry name" value="Glutaredoxin"/>
    <property type="match status" value="1"/>
</dbReference>
<dbReference type="EMBL" id="JBHTBU010000002">
    <property type="protein sequence ID" value="MFC7288937.1"/>
    <property type="molecule type" value="Genomic_DNA"/>
</dbReference>
<dbReference type="RefSeq" id="WP_382272328.1">
    <property type="nucleotide sequence ID" value="NZ_JBHTBU010000002.1"/>
</dbReference>
<dbReference type="PANTHER" id="PTHR34386">
    <property type="entry name" value="GLUTAREDOXIN"/>
    <property type="match status" value="1"/>
</dbReference>
<dbReference type="InterPro" id="IPR004045">
    <property type="entry name" value="Glutathione_S-Trfase_N"/>
</dbReference>
<keyword evidence="4" id="KW-1185">Reference proteome</keyword>
<reference evidence="4" key="1">
    <citation type="journal article" date="2019" name="Int. J. Syst. Evol. Microbiol.">
        <title>The Global Catalogue of Microorganisms (GCM) 10K type strain sequencing project: providing services to taxonomists for standard genome sequencing and annotation.</title>
        <authorList>
            <consortium name="The Broad Institute Genomics Platform"/>
            <consortium name="The Broad Institute Genome Sequencing Center for Infectious Disease"/>
            <person name="Wu L."/>
            <person name="Ma J."/>
        </authorList>
    </citation>
    <scope>NUCLEOTIDE SEQUENCE [LARGE SCALE GENOMIC DNA]</scope>
    <source>
        <strain evidence="4">KACC 12508</strain>
    </source>
</reference>
<dbReference type="Pfam" id="PF00462">
    <property type="entry name" value="Glutaredoxin"/>
    <property type="match status" value="1"/>
</dbReference>
<dbReference type="InterPro" id="IPR051548">
    <property type="entry name" value="Grx-like_ET"/>
</dbReference>
<gene>
    <name evidence="3" type="ORF">ACFQPC_12880</name>
</gene>
<dbReference type="InterPro" id="IPR002109">
    <property type="entry name" value="Glutaredoxin"/>
</dbReference>
<evidence type="ECO:0000259" key="2">
    <source>
        <dbReference type="PROSITE" id="PS50404"/>
    </source>
</evidence>
<protein>
    <submittedName>
        <fullName evidence="3">Glutaredoxin family protein</fullName>
    </submittedName>
</protein>
<proteinExistence type="predicted"/>
<dbReference type="Proteomes" id="UP001596542">
    <property type="component" value="Unassembled WGS sequence"/>
</dbReference>
<dbReference type="PROSITE" id="PS50404">
    <property type="entry name" value="GST_NTER"/>
    <property type="match status" value="1"/>
</dbReference>
<accession>A0ABW2IDB0</accession>
<name>A0ABW2IDB0_9BURK</name>
<keyword evidence="1" id="KW-0472">Membrane</keyword>
<keyword evidence="1" id="KW-1133">Transmembrane helix</keyword>